<name>A0A494TL30_SPHPE</name>
<organism evidence="3 4">
    <name type="scientific">Sphingomonas paeninsulae</name>
    <dbReference type="NCBI Taxonomy" id="2319844"/>
    <lineage>
        <taxon>Bacteria</taxon>
        <taxon>Pseudomonadati</taxon>
        <taxon>Pseudomonadota</taxon>
        <taxon>Alphaproteobacteria</taxon>
        <taxon>Sphingomonadales</taxon>
        <taxon>Sphingomonadaceae</taxon>
        <taxon>Sphingomonas</taxon>
    </lineage>
</organism>
<dbReference type="Proteomes" id="UP000276254">
    <property type="component" value="Chromosome"/>
</dbReference>
<dbReference type="Gene3D" id="3.40.50.2020">
    <property type="match status" value="1"/>
</dbReference>
<sequence>MSPVYQLMRPILDYVLPPRCPGCGNVVEADHRFCVPCWQQLDFLTGSGCARCSIPMSVQDGLTCGPCLGSPPSFDGVIAAVAYGDIARRVALRLKYGRRTGFARTIASVLAPRLQSDVALYIPVPLHRWRLWSRGFNQSHAIGTALARLHGVSCRSDILIRTRATPPLRGMNASERQRTVKSAFATTIKLQGQHIYLVDDVFTTGATADACARVLKRAGAGRVTVVCWTRVIRDD</sequence>
<dbReference type="PANTHER" id="PTHR47505:SF1">
    <property type="entry name" value="DNA UTILIZATION PROTEIN YHGH"/>
    <property type="match status" value="1"/>
</dbReference>
<dbReference type="InterPro" id="IPR044005">
    <property type="entry name" value="DZR_2"/>
</dbReference>
<gene>
    <name evidence="3" type="ORF">D3Y57_18975</name>
</gene>
<dbReference type="EMBL" id="CP032829">
    <property type="protein sequence ID" value="AYJ88132.1"/>
    <property type="molecule type" value="Genomic_DNA"/>
</dbReference>
<dbReference type="InterPro" id="IPR051910">
    <property type="entry name" value="ComF/GntX_DNA_util-trans"/>
</dbReference>
<keyword evidence="4" id="KW-1185">Reference proteome</keyword>
<dbReference type="InterPro" id="IPR000836">
    <property type="entry name" value="PRTase_dom"/>
</dbReference>
<dbReference type="InterPro" id="IPR029057">
    <property type="entry name" value="PRTase-like"/>
</dbReference>
<accession>A0A494TL30</accession>
<dbReference type="CDD" id="cd06223">
    <property type="entry name" value="PRTases_typeI"/>
    <property type="match status" value="1"/>
</dbReference>
<evidence type="ECO:0000313" key="3">
    <source>
        <dbReference type="EMBL" id="AYJ88132.1"/>
    </source>
</evidence>
<dbReference type="SUPFAM" id="SSF53271">
    <property type="entry name" value="PRTase-like"/>
    <property type="match status" value="1"/>
</dbReference>
<evidence type="ECO:0000313" key="4">
    <source>
        <dbReference type="Proteomes" id="UP000276254"/>
    </source>
</evidence>
<dbReference type="Pfam" id="PF18912">
    <property type="entry name" value="DZR_2"/>
    <property type="match status" value="1"/>
</dbReference>
<dbReference type="AlphaFoldDB" id="A0A494TL30"/>
<feature type="domain" description="Double zinc ribbon" evidence="2">
    <location>
        <begin position="11"/>
        <end position="68"/>
    </location>
</feature>
<protein>
    <submittedName>
        <fullName evidence="3">ComF family protein</fullName>
    </submittedName>
</protein>
<dbReference type="PANTHER" id="PTHR47505">
    <property type="entry name" value="DNA UTILIZATION PROTEIN YHGH"/>
    <property type="match status" value="1"/>
</dbReference>
<proteinExistence type="inferred from homology"/>
<dbReference type="KEGG" id="spha:D3Y57_18975"/>
<dbReference type="OrthoDB" id="9779910at2"/>
<reference evidence="3 4" key="1">
    <citation type="submission" date="2018-09" db="EMBL/GenBank/DDBJ databases">
        <title>Sphingomonas peninsula sp. nov., isolated from fildes peninsula, Antarctic soil.</title>
        <authorList>
            <person name="Yingchao G."/>
        </authorList>
    </citation>
    <scope>NUCLEOTIDE SEQUENCE [LARGE SCALE GENOMIC DNA]</scope>
    <source>
        <strain evidence="3 4">YZ-8</strain>
    </source>
</reference>
<comment type="similarity">
    <text evidence="1">Belongs to the ComF/GntX family.</text>
</comment>
<evidence type="ECO:0000259" key="2">
    <source>
        <dbReference type="Pfam" id="PF18912"/>
    </source>
</evidence>
<evidence type="ECO:0000256" key="1">
    <source>
        <dbReference type="ARBA" id="ARBA00008007"/>
    </source>
</evidence>